<keyword evidence="2 6" id="KW-0418">Kinase</keyword>
<sequence>MSVDEPVAGAGAQRRPRDGVPPDPALTFPDQPRLELDQLLRQLVQRAGEVMSTQGRLRGLLRANQTVITDLTLPVVLRRICEAARDLVDARYAALGVLGGDGRIAELVHVGMEEAMVRRIGELPQGKGLLGAVIDEGRPIRLRTLDADPRSCGFPGGHPPMGSFLGVPIRVREEIFGSLYLADCTRGEFTAEDEELTRALAATAGVAIDNARLYESTRRRGEWLAATAAVTRETLDPSDGHPLCTIAERSRELADADLAVVLLPDDDGVLRIELAVGGPGQHTMAEHLKGRTVPREKTLSGHVFDTSQPLRLSHPGELAYLEPAVAVADLHIGPILVVPLLGAERTEGVLLLSRRIGRLPFTEEDLEMTAGFASQAAVALELAESRVERERLRVLDERERIAADLHDHVIQRLFAAGLSLQGVASRLDGPEADRLAQVIGDLDDTIAHIRTSIFSLQRTGDDEGVRSRILAVVTEVARLLGFTPLLRFSGPAETLVAAAHDPALADDLVAVLREALTNVAKHGRASRVEVDVLAETHDGDDRLTLVVTDDGVGPGQGARRSGLANLERRAARRGGTFELRPHTPRGSRLRWAAPLS</sequence>
<evidence type="ECO:0000256" key="1">
    <source>
        <dbReference type="ARBA" id="ARBA00022679"/>
    </source>
</evidence>
<keyword evidence="7" id="KW-1185">Reference proteome</keyword>
<dbReference type="InterPro" id="IPR003594">
    <property type="entry name" value="HATPase_dom"/>
</dbReference>
<feature type="region of interest" description="Disordered" evidence="4">
    <location>
        <begin position="1"/>
        <end position="28"/>
    </location>
</feature>
<dbReference type="PANTHER" id="PTHR24421:SF56">
    <property type="entry name" value="OXYGEN SENSOR HISTIDINE KINASE RESPONSE REGULATOR DOST"/>
    <property type="match status" value="1"/>
</dbReference>
<proteinExistence type="predicted"/>
<dbReference type="Proteomes" id="UP001500325">
    <property type="component" value="Unassembled WGS sequence"/>
</dbReference>
<dbReference type="InterPro" id="IPR050482">
    <property type="entry name" value="Sensor_HK_TwoCompSys"/>
</dbReference>
<dbReference type="Gene3D" id="1.20.5.1930">
    <property type="match status" value="1"/>
</dbReference>
<comment type="caution">
    <text evidence="6">The sequence shown here is derived from an EMBL/GenBank/DDBJ whole genome shotgun (WGS) entry which is preliminary data.</text>
</comment>
<dbReference type="Pfam" id="PF13185">
    <property type="entry name" value="GAF_2"/>
    <property type="match status" value="1"/>
</dbReference>
<dbReference type="InterPro" id="IPR011712">
    <property type="entry name" value="Sig_transdc_His_kin_sub3_dim/P"/>
</dbReference>
<dbReference type="Gene3D" id="3.30.565.10">
    <property type="entry name" value="Histidine kinase-like ATPase, C-terminal domain"/>
    <property type="match status" value="1"/>
</dbReference>
<dbReference type="Pfam" id="PF01590">
    <property type="entry name" value="GAF"/>
    <property type="match status" value="1"/>
</dbReference>
<evidence type="ECO:0000256" key="3">
    <source>
        <dbReference type="ARBA" id="ARBA00023012"/>
    </source>
</evidence>
<dbReference type="InterPro" id="IPR029016">
    <property type="entry name" value="GAF-like_dom_sf"/>
</dbReference>
<reference evidence="7" key="1">
    <citation type="journal article" date="2019" name="Int. J. Syst. Evol. Microbiol.">
        <title>The Global Catalogue of Microorganisms (GCM) 10K type strain sequencing project: providing services to taxonomists for standard genome sequencing and annotation.</title>
        <authorList>
            <consortium name="The Broad Institute Genomics Platform"/>
            <consortium name="The Broad Institute Genome Sequencing Center for Infectious Disease"/>
            <person name="Wu L."/>
            <person name="Ma J."/>
        </authorList>
    </citation>
    <scope>NUCLEOTIDE SEQUENCE [LARGE SCALE GENOMIC DNA]</scope>
    <source>
        <strain evidence="7">JCM 18055</strain>
    </source>
</reference>
<accession>A0ABP8W5M7</accession>
<dbReference type="CDD" id="cd16917">
    <property type="entry name" value="HATPase_UhpB-NarQ-NarX-like"/>
    <property type="match status" value="1"/>
</dbReference>
<evidence type="ECO:0000313" key="6">
    <source>
        <dbReference type="EMBL" id="GAA4682147.1"/>
    </source>
</evidence>
<dbReference type="RefSeq" id="WP_345379300.1">
    <property type="nucleotide sequence ID" value="NZ_BAABIC010000004.1"/>
</dbReference>
<dbReference type="SUPFAM" id="SSF55874">
    <property type="entry name" value="ATPase domain of HSP90 chaperone/DNA topoisomerase II/histidine kinase"/>
    <property type="match status" value="1"/>
</dbReference>
<keyword evidence="3" id="KW-0902">Two-component regulatory system</keyword>
<protein>
    <submittedName>
        <fullName evidence="6">GAF domain-containing sensor histidine kinase</fullName>
    </submittedName>
</protein>
<dbReference type="PANTHER" id="PTHR24421">
    <property type="entry name" value="NITRATE/NITRITE SENSOR PROTEIN NARX-RELATED"/>
    <property type="match status" value="1"/>
</dbReference>
<feature type="domain" description="GAF" evidence="5">
    <location>
        <begin position="239"/>
        <end position="390"/>
    </location>
</feature>
<dbReference type="Pfam" id="PF07730">
    <property type="entry name" value="HisKA_3"/>
    <property type="match status" value="1"/>
</dbReference>
<feature type="region of interest" description="Disordered" evidence="4">
    <location>
        <begin position="577"/>
        <end position="596"/>
    </location>
</feature>
<dbReference type="SUPFAM" id="SSF55781">
    <property type="entry name" value="GAF domain-like"/>
    <property type="match status" value="2"/>
</dbReference>
<dbReference type="EMBL" id="BAABIC010000004">
    <property type="protein sequence ID" value="GAA4682147.1"/>
    <property type="molecule type" value="Genomic_DNA"/>
</dbReference>
<dbReference type="InterPro" id="IPR036890">
    <property type="entry name" value="HATPase_C_sf"/>
</dbReference>
<evidence type="ECO:0000256" key="2">
    <source>
        <dbReference type="ARBA" id="ARBA00022777"/>
    </source>
</evidence>
<keyword evidence="1" id="KW-0808">Transferase</keyword>
<evidence type="ECO:0000313" key="7">
    <source>
        <dbReference type="Proteomes" id="UP001500325"/>
    </source>
</evidence>
<dbReference type="Pfam" id="PF13581">
    <property type="entry name" value="HATPase_c_2"/>
    <property type="match status" value="1"/>
</dbReference>
<feature type="domain" description="GAF" evidence="5">
    <location>
        <begin position="72"/>
        <end position="218"/>
    </location>
</feature>
<dbReference type="Gene3D" id="3.30.450.40">
    <property type="match status" value="2"/>
</dbReference>
<gene>
    <name evidence="6" type="ORF">GCM10023215_15080</name>
</gene>
<evidence type="ECO:0000256" key="4">
    <source>
        <dbReference type="SAM" id="MobiDB-lite"/>
    </source>
</evidence>
<dbReference type="GO" id="GO:0016301">
    <property type="term" value="F:kinase activity"/>
    <property type="evidence" value="ECO:0007669"/>
    <property type="project" value="UniProtKB-KW"/>
</dbReference>
<evidence type="ECO:0000259" key="5">
    <source>
        <dbReference type="SMART" id="SM00065"/>
    </source>
</evidence>
<organism evidence="6 7">
    <name type="scientific">Pseudonocardia yuanmonensis</name>
    <dbReference type="NCBI Taxonomy" id="1095914"/>
    <lineage>
        <taxon>Bacteria</taxon>
        <taxon>Bacillati</taxon>
        <taxon>Actinomycetota</taxon>
        <taxon>Actinomycetes</taxon>
        <taxon>Pseudonocardiales</taxon>
        <taxon>Pseudonocardiaceae</taxon>
        <taxon>Pseudonocardia</taxon>
    </lineage>
</organism>
<dbReference type="InterPro" id="IPR003018">
    <property type="entry name" value="GAF"/>
</dbReference>
<dbReference type="SMART" id="SM00065">
    <property type="entry name" value="GAF"/>
    <property type="match status" value="2"/>
</dbReference>
<name>A0ABP8W5M7_9PSEU</name>